<evidence type="ECO:0000256" key="4">
    <source>
        <dbReference type="ARBA" id="ARBA00022989"/>
    </source>
</evidence>
<dbReference type="AlphaFoldDB" id="A0A0S4L592"/>
<proteinExistence type="predicted"/>
<evidence type="ECO:0000256" key="5">
    <source>
        <dbReference type="ARBA" id="ARBA00023136"/>
    </source>
</evidence>
<dbReference type="GO" id="GO:0005886">
    <property type="term" value="C:plasma membrane"/>
    <property type="evidence" value="ECO:0007669"/>
    <property type="project" value="UniProtKB-SubCell"/>
</dbReference>
<dbReference type="STRING" id="1742973.COMA2_10347"/>
<dbReference type="InterPro" id="IPR020948">
    <property type="entry name" value="P_starv_induced_PsiE-like"/>
</dbReference>
<name>A0A0S4L592_9BACT</name>
<accession>A0A0S4L592</accession>
<keyword evidence="8" id="KW-1185">Reference proteome</keyword>
<evidence type="ECO:0000256" key="1">
    <source>
        <dbReference type="ARBA" id="ARBA00004651"/>
    </source>
</evidence>
<feature type="transmembrane region" description="Helical" evidence="6">
    <location>
        <begin position="70"/>
        <end position="95"/>
    </location>
</feature>
<dbReference type="Proteomes" id="UP000198736">
    <property type="component" value="Unassembled WGS sequence"/>
</dbReference>
<keyword evidence="3 6" id="KW-0812">Transmembrane</keyword>
<feature type="transmembrane region" description="Helical" evidence="6">
    <location>
        <begin position="107"/>
        <end position="125"/>
    </location>
</feature>
<evidence type="ECO:0000256" key="6">
    <source>
        <dbReference type="SAM" id="Phobius"/>
    </source>
</evidence>
<keyword evidence="5 6" id="KW-0472">Membrane</keyword>
<keyword evidence="2" id="KW-1003">Cell membrane</keyword>
<gene>
    <name evidence="7" type="ORF">COMA2_10347</name>
</gene>
<sequence length="210" mass="23472">MRGEMMQKVVESVTHRATNRWSFLNGVLGDRTIGMMEALDGFGYFTTGLSFLAISIVLFVRAWYVFAMEVGSAAVPAVLGLAHDLLLVIILLELFRTTINFLKTKVITLEPFLYICVIASTRRILTTGAQISYMDELTDLVFNRYLMDLGANVLVVVALIIAIYLSRRASPPAMGEETEMGQGSARKGDEVESYLREINGQLVRFKREFA</sequence>
<dbReference type="Pfam" id="PF06146">
    <property type="entry name" value="PsiE"/>
    <property type="match status" value="1"/>
</dbReference>
<evidence type="ECO:0000256" key="2">
    <source>
        <dbReference type="ARBA" id="ARBA00022475"/>
    </source>
</evidence>
<comment type="subcellular location">
    <subcellularLocation>
        <location evidence="1">Cell membrane</location>
        <topology evidence="1">Multi-pass membrane protein</topology>
    </subcellularLocation>
</comment>
<feature type="transmembrane region" description="Helical" evidence="6">
    <location>
        <begin position="145"/>
        <end position="165"/>
    </location>
</feature>
<reference evidence="8" key="1">
    <citation type="submission" date="2015-10" db="EMBL/GenBank/DDBJ databases">
        <authorList>
            <person name="Luecker S."/>
            <person name="Luecker S."/>
        </authorList>
    </citation>
    <scope>NUCLEOTIDE SEQUENCE [LARGE SCALE GENOMIC DNA]</scope>
</reference>
<evidence type="ECO:0000313" key="7">
    <source>
        <dbReference type="EMBL" id="CUS31886.1"/>
    </source>
</evidence>
<feature type="transmembrane region" description="Helical" evidence="6">
    <location>
        <begin position="41"/>
        <end position="64"/>
    </location>
</feature>
<organism evidence="7 8">
    <name type="scientific">Candidatus Nitrospira nitrificans</name>
    <dbReference type="NCBI Taxonomy" id="1742973"/>
    <lineage>
        <taxon>Bacteria</taxon>
        <taxon>Pseudomonadati</taxon>
        <taxon>Nitrospirota</taxon>
        <taxon>Nitrospiria</taxon>
        <taxon>Nitrospirales</taxon>
        <taxon>Nitrospiraceae</taxon>
        <taxon>Nitrospira</taxon>
    </lineage>
</organism>
<keyword evidence="4 6" id="KW-1133">Transmembrane helix</keyword>
<protein>
    <submittedName>
        <fullName evidence="7">Uncharacterized protein</fullName>
    </submittedName>
</protein>
<dbReference type="EMBL" id="CZPZ01000001">
    <property type="protein sequence ID" value="CUS31886.1"/>
    <property type="molecule type" value="Genomic_DNA"/>
</dbReference>
<evidence type="ECO:0000313" key="8">
    <source>
        <dbReference type="Proteomes" id="UP000198736"/>
    </source>
</evidence>
<evidence type="ECO:0000256" key="3">
    <source>
        <dbReference type="ARBA" id="ARBA00022692"/>
    </source>
</evidence>